<keyword evidence="4" id="KW-1185">Reference proteome</keyword>
<evidence type="ECO:0000256" key="1">
    <source>
        <dbReference type="SAM" id="MobiDB-lite"/>
    </source>
</evidence>
<dbReference type="AlphaFoldDB" id="A0A5B7JUS6"/>
<sequence length="99" mass="11759">MQQSLLLLLLFFQPLVAKRWKQNIAAFTHLLAHSLTHSLTHSHRTRLLRERKRNREEGRKEGRKEKLNDAMEVESEEVRGNRKIKSRGKKCMKRDIENG</sequence>
<gene>
    <name evidence="3" type="ORF">E2C01_097282</name>
</gene>
<feature type="signal peptide" evidence="2">
    <location>
        <begin position="1"/>
        <end position="17"/>
    </location>
</feature>
<comment type="caution">
    <text evidence="3">The sequence shown here is derived from an EMBL/GenBank/DDBJ whole genome shotgun (WGS) entry which is preliminary data.</text>
</comment>
<organism evidence="3 4">
    <name type="scientific">Portunus trituberculatus</name>
    <name type="common">Swimming crab</name>
    <name type="synonym">Neptunus trituberculatus</name>
    <dbReference type="NCBI Taxonomy" id="210409"/>
    <lineage>
        <taxon>Eukaryota</taxon>
        <taxon>Metazoa</taxon>
        <taxon>Ecdysozoa</taxon>
        <taxon>Arthropoda</taxon>
        <taxon>Crustacea</taxon>
        <taxon>Multicrustacea</taxon>
        <taxon>Malacostraca</taxon>
        <taxon>Eumalacostraca</taxon>
        <taxon>Eucarida</taxon>
        <taxon>Decapoda</taxon>
        <taxon>Pleocyemata</taxon>
        <taxon>Brachyura</taxon>
        <taxon>Eubrachyura</taxon>
        <taxon>Portunoidea</taxon>
        <taxon>Portunidae</taxon>
        <taxon>Portuninae</taxon>
        <taxon>Portunus</taxon>
    </lineage>
</organism>
<dbReference type="Proteomes" id="UP000324222">
    <property type="component" value="Unassembled WGS sequence"/>
</dbReference>
<accession>A0A5B7JUS6</accession>
<reference evidence="3 4" key="1">
    <citation type="submission" date="2019-05" db="EMBL/GenBank/DDBJ databases">
        <title>Another draft genome of Portunus trituberculatus and its Hox gene families provides insights of decapod evolution.</title>
        <authorList>
            <person name="Jeong J.-H."/>
            <person name="Song I."/>
            <person name="Kim S."/>
            <person name="Choi T."/>
            <person name="Kim D."/>
            <person name="Ryu S."/>
            <person name="Kim W."/>
        </authorList>
    </citation>
    <scope>NUCLEOTIDE SEQUENCE [LARGE SCALE GENOMIC DNA]</scope>
    <source>
        <tissue evidence="3">Muscle</tissue>
    </source>
</reference>
<evidence type="ECO:0000313" key="3">
    <source>
        <dbReference type="EMBL" id="MPD01742.1"/>
    </source>
</evidence>
<feature type="chain" id="PRO_5022741674" description="Secreted protein" evidence="2">
    <location>
        <begin position="18"/>
        <end position="99"/>
    </location>
</feature>
<evidence type="ECO:0000256" key="2">
    <source>
        <dbReference type="SAM" id="SignalP"/>
    </source>
</evidence>
<evidence type="ECO:0008006" key="5">
    <source>
        <dbReference type="Google" id="ProtNLM"/>
    </source>
</evidence>
<dbReference type="EMBL" id="VSRR010128424">
    <property type="protein sequence ID" value="MPD01742.1"/>
    <property type="molecule type" value="Genomic_DNA"/>
</dbReference>
<name>A0A5B7JUS6_PORTR</name>
<evidence type="ECO:0000313" key="4">
    <source>
        <dbReference type="Proteomes" id="UP000324222"/>
    </source>
</evidence>
<feature type="compositionally biased region" description="Basic and acidic residues" evidence="1">
    <location>
        <begin position="53"/>
        <end position="69"/>
    </location>
</feature>
<feature type="compositionally biased region" description="Basic residues" evidence="1">
    <location>
        <begin position="81"/>
        <end position="92"/>
    </location>
</feature>
<keyword evidence="2" id="KW-0732">Signal</keyword>
<feature type="region of interest" description="Disordered" evidence="1">
    <location>
        <begin position="41"/>
        <end position="99"/>
    </location>
</feature>
<protein>
    <recommendedName>
        <fullName evidence="5">Secreted protein</fullName>
    </recommendedName>
</protein>
<proteinExistence type="predicted"/>
<feature type="compositionally biased region" description="Basic residues" evidence="1">
    <location>
        <begin position="41"/>
        <end position="52"/>
    </location>
</feature>